<feature type="region of interest" description="Disordered" evidence="2">
    <location>
        <begin position="116"/>
        <end position="135"/>
    </location>
</feature>
<feature type="signal peptide" evidence="3">
    <location>
        <begin position="1"/>
        <end position="22"/>
    </location>
</feature>
<dbReference type="RefSeq" id="WP_133755406.1">
    <property type="nucleotide sequence ID" value="NZ_SOAW01000002.1"/>
</dbReference>
<dbReference type="AlphaFoldDB" id="A0A4R7J1R2"/>
<feature type="chain" id="PRO_5020591921" evidence="3">
    <location>
        <begin position="23"/>
        <end position="135"/>
    </location>
</feature>
<evidence type="ECO:0000256" key="1">
    <source>
        <dbReference type="SAM" id="Coils"/>
    </source>
</evidence>
<evidence type="ECO:0000256" key="3">
    <source>
        <dbReference type="SAM" id="SignalP"/>
    </source>
</evidence>
<keyword evidence="1" id="KW-0175">Coiled coil</keyword>
<accession>A0A4R7J1R2</accession>
<keyword evidence="3" id="KW-0732">Signal</keyword>
<name>A0A4R7J1R2_9ACTN</name>
<evidence type="ECO:0000256" key="2">
    <source>
        <dbReference type="SAM" id="MobiDB-lite"/>
    </source>
</evidence>
<feature type="coiled-coil region" evidence="1">
    <location>
        <begin position="54"/>
        <end position="88"/>
    </location>
</feature>
<organism evidence="4 5">
    <name type="scientific">Naumannella halotolerans</name>
    <dbReference type="NCBI Taxonomy" id="993414"/>
    <lineage>
        <taxon>Bacteria</taxon>
        <taxon>Bacillati</taxon>
        <taxon>Actinomycetota</taxon>
        <taxon>Actinomycetes</taxon>
        <taxon>Propionibacteriales</taxon>
        <taxon>Propionibacteriaceae</taxon>
        <taxon>Naumannella</taxon>
    </lineage>
</organism>
<protein>
    <submittedName>
        <fullName evidence="4">Uncharacterized protein</fullName>
    </submittedName>
</protein>
<reference evidence="4 5" key="1">
    <citation type="submission" date="2019-03" db="EMBL/GenBank/DDBJ databases">
        <title>Genomic Encyclopedia of Archaeal and Bacterial Type Strains, Phase II (KMG-II): from individual species to whole genera.</title>
        <authorList>
            <person name="Goeker M."/>
        </authorList>
    </citation>
    <scope>NUCLEOTIDE SEQUENCE [LARGE SCALE GENOMIC DNA]</scope>
    <source>
        <strain evidence="4 5">DSM 24323</strain>
    </source>
</reference>
<comment type="caution">
    <text evidence="4">The sequence shown here is derived from an EMBL/GenBank/DDBJ whole genome shotgun (WGS) entry which is preliminary data.</text>
</comment>
<proteinExistence type="predicted"/>
<evidence type="ECO:0000313" key="5">
    <source>
        <dbReference type="Proteomes" id="UP000295371"/>
    </source>
</evidence>
<keyword evidence="5" id="KW-1185">Reference proteome</keyword>
<evidence type="ECO:0000313" key="4">
    <source>
        <dbReference type="EMBL" id="TDT31091.1"/>
    </source>
</evidence>
<dbReference type="Proteomes" id="UP000295371">
    <property type="component" value="Unassembled WGS sequence"/>
</dbReference>
<gene>
    <name evidence="4" type="ORF">CLV29_2504</name>
</gene>
<sequence length="135" mass="15037">MTLPLDLILPALIALASGAAGAAAINAWMLRNKTAAEARSMNKQTDVDEFKSLQSEMRMQRDEWKQQNADTQEQLDAAVARISELEKARARDHSELADTRAQLVLAHQHIDVLRSMVPPPPPDFPPGWKQLTKET</sequence>
<dbReference type="EMBL" id="SOAW01000002">
    <property type="protein sequence ID" value="TDT31091.1"/>
    <property type="molecule type" value="Genomic_DNA"/>
</dbReference>